<dbReference type="AlphaFoldDB" id="A0A5B7GU45"/>
<feature type="region of interest" description="Disordered" evidence="1">
    <location>
        <begin position="1"/>
        <end position="21"/>
    </location>
</feature>
<gene>
    <name evidence="2" type="ORF">E2C01_055179</name>
</gene>
<dbReference type="Proteomes" id="UP000324222">
    <property type="component" value="Unassembled WGS sequence"/>
</dbReference>
<name>A0A5B7GU45_PORTR</name>
<keyword evidence="3" id="KW-1185">Reference proteome</keyword>
<dbReference type="EMBL" id="VSRR010018228">
    <property type="protein sequence ID" value="MPC61116.1"/>
    <property type="molecule type" value="Genomic_DNA"/>
</dbReference>
<evidence type="ECO:0000313" key="2">
    <source>
        <dbReference type="EMBL" id="MPC61116.1"/>
    </source>
</evidence>
<protein>
    <submittedName>
        <fullName evidence="2">Uncharacterized protein</fullName>
    </submittedName>
</protein>
<reference evidence="2 3" key="1">
    <citation type="submission" date="2019-05" db="EMBL/GenBank/DDBJ databases">
        <title>Another draft genome of Portunus trituberculatus and its Hox gene families provides insights of decapod evolution.</title>
        <authorList>
            <person name="Jeong J.-H."/>
            <person name="Song I."/>
            <person name="Kim S."/>
            <person name="Choi T."/>
            <person name="Kim D."/>
            <person name="Ryu S."/>
            <person name="Kim W."/>
        </authorList>
    </citation>
    <scope>NUCLEOTIDE SEQUENCE [LARGE SCALE GENOMIC DNA]</scope>
    <source>
        <tissue evidence="2">Muscle</tissue>
    </source>
</reference>
<proteinExistence type="predicted"/>
<organism evidence="2 3">
    <name type="scientific">Portunus trituberculatus</name>
    <name type="common">Swimming crab</name>
    <name type="synonym">Neptunus trituberculatus</name>
    <dbReference type="NCBI Taxonomy" id="210409"/>
    <lineage>
        <taxon>Eukaryota</taxon>
        <taxon>Metazoa</taxon>
        <taxon>Ecdysozoa</taxon>
        <taxon>Arthropoda</taxon>
        <taxon>Crustacea</taxon>
        <taxon>Multicrustacea</taxon>
        <taxon>Malacostraca</taxon>
        <taxon>Eumalacostraca</taxon>
        <taxon>Eucarida</taxon>
        <taxon>Decapoda</taxon>
        <taxon>Pleocyemata</taxon>
        <taxon>Brachyura</taxon>
        <taxon>Eubrachyura</taxon>
        <taxon>Portunoidea</taxon>
        <taxon>Portunidae</taxon>
        <taxon>Portuninae</taxon>
        <taxon>Portunus</taxon>
    </lineage>
</organism>
<comment type="caution">
    <text evidence="2">The sequence shown here is derived from an EMBL/GenBank/DDBJ whole genome shotgun (WGS) entry which is preliminary data.</text>
</comment>
<accession>A0A5B7GU45</accession>
<evidence type="ECO:0000256" key="1">
    <source>
        <dbReference type="SAM" id="MobiDB-lite"/>
    </source>
</evidence>
<sequence>MQAPFTRTLTANLSGSGSGSLAGTGLVTGSRGGCLAGRSHSSLLVGRTSSKSGDFLGRCINCTGDLARIIPADRIPLISRLEENEVRPPALDNGARAVSFTG</sequence>
<evidence type="ECO:0000313" key="3">
    <source>
        <dbReference type="Proteomes" id="UP000324222"/>
    </source>
</evidence>